<dbReference type="EMBL" id="JAASRM010000001">
    <property type="protein sequence ID" value="NIK88937.1"/>
    <property type="molecule type" value="Genomic_DNA"/>
</dbReference>
<evidence type="ECO:0000313" key="1">
    <source>
        <dbReference type="EMBL" id="NIK88937.1"/>
    </source>
</evidence>
<organism evidence="1 2">
    <name type="scientific">Rhizomicrobium palustre</name>
    <dbReference type="NCBI Taxonomy" id="189966"/>
    <lineage>
        <taxon>Bacteria</taxon>
        <taxon>Pseudomonadati</taxon>
        <taxon>Pseudomonadota</taxon>
        <taxon>Alphaproteobacteria</taxon>
        <taxon>Micropepsales</taxon>
        <taxon>Micropepsaceae</taxon>
        <taxon>Rhizomicrobium</taxon>
    </lineage>
</organism>
<evidence type="ECO:0000313" key="2">
    <source>
        <dbReference type="Proteomes" id="UP000570514"/>
    </source>
</evidence>
<accession>A0A846N198</accession>
<dbReference type="Proteomes" id="UP000570514">
    <property type="component" value="Unassembled WGS sequence"/>
</dbReference>
<dbReference type="RefSeq" id="WP_167083069.1">
    <property type="nucleotide sequence ID" value="NZ_BAAADC010000001.1"/>
</dbReference>
<reference evidence="1 2" key="1">
    <citation type="submission" date="2020-03" db="EMBL/GenBank/DDBJ databases">
        <title>Genomic Encyclopedia of Type Strains, Phase IV (KMG-IV): sequencing the most valuable type-strain genomes for metagenomic binning, comparative biology and taxonomic classification.</title>
        <authorList>
            <person name="Goeker M."/>
        </authorList>
    </citation>
    <scope>NUCLEOTIDE SEQUENCE [LARGE SCALE GENOMIC DNA]</scope>
    <source>
        <strain evidence="1 2">DSM 19867</strain>
    </source>
</reference>
<comment type="caution">
    <text evidence="1">The sequence shown here is derived from an EMBL/GenBank/DDBJ whole genome shotgun (WGS) entry which is preliminary data.</text>
</comment>
<dbReference type="AlphaFoldDB" id="A0A846N198"/>
<sequence length="337" mass="36969">MAQNGLYSTEDTAELIRQGRTLLLAGDEILLTQLPEGNWIGGTTASFMTEDGGVTDKEHIFVTDLSDVAEKAVLSRYKITEIPHIARDYPRSGFTVLIVPGGSEIHASFAKGVPFYEDVFASPLLGWVSGVEISEMETRRPMVFAGRASPLLNEAVALHVSLPKGKLAHLQTINLFSPSDGDVIVFQQDGFVCDDQCRIDGKLENFASYLTAQHIDPTRPLMASHNGALVNVSIRSIDADLATVQFYAPVFAGVEYRFANPIENYTKTFEQYMELEQYIQNAGACVIAFSCNCLLNYLSANLEGKKTGPFVGPMTYGEIAYILLNQTLVYLKVSDSV</sequence>
<name>A0A846N198_9PROT</name>
<proteinExistence type="predicted"/>
<dbReference type="InterPro" id="IPR054249">
    <property type="entry name" value="DUF6976"/>
</dbReference>
<dbReference type="Pfam" id="PF22396">
    <property type="entry name" value="DUF6976"/>
    <property type="match status" value="1"/>
</dbReference>
<keyword evidence="2" id="KW-1185">Reference proteome</keyword>
<protein>
    <submittedName>
        <fullName evidence="1">Uncharacterized protein</fullName>
    </submittedName>
</protein>
<gene>
    <name evidence="1" type="ORF">FHS83_002255</name>
</gene>